<evidence type="ECO:0000256" key="2">
    <source>
        <dbReference type="ARBA" id="ARBA00022900"/>
    </source>
</evidence>
<dbReference type="PANTHER" id="PTHR23259:SF70">
    <property type="entry name" value="ACCESSORY GLAND PROTEIN ACP62F-RELATED"/>
    <property type="match status" value="1"/>
</dbReference>
<dbReference type="PANTHER" id="PTHR23259">
    <property type="entry name" value="RIDDLE"/>
    <property type="match status" value="1"/>
</dbReference>
<dbReference type="Proteomes" id="UP001177023">
    <property type="component" value="Unassembled WGS sequence"/>
</dbReference>
<keyword evidence="8" id="KW-1185">Reference proteome</keyword>
<comment type="caution">
    <text evidence="7">The sequence shown here is derived from an EMBL/GenBank/DDBJ whole genome shotgun (WGS) entry which is preliminary data.</text>
</comment>
<dbReference type="InterPro" id="IPR051368">
    <property type="entry name" value="SerProtInhib-TIL_Domain"/>
</dbReference>
<dbReference type="InterPro" id="IPR036084">
    <property type="entry name" value="Ser_inhib-like_sf"/>
</dbReference>
<dbReference type="EMBL" id="CATQJA010002664">
    <property type="protein sequence ID" value="CAJ0582343.1"/>
    <property type="molecule type" value="Genomic_DNA"/>
</dbReference>
<dbReference type="AlphaFoldDB" id="A0AA36D9R8"/>
<dbReference type="PROSITE" id="PS51162">
    <property type="entry name" value="THYROGLOBULIN_1_2"/>
    <property type="match status" value="1"/>
</dbReference>
<protein>
    <recommendedName>
        <fullName evidence="6">Thyroglobulin type-1 domain-containing protein</fullName>
    </recommendedName>
</protein>
<feature type="non-terminal residue" evidence="7">
    <location>
        <position position="1"/>
    </location>
</feature>
<comment type="caution">
    <text evidence="4">Lacks conserved residue(s) required for the propagation of feature annotation.</text>
</comment>
<dbReference type="CDD" id="cd00191">
    <property type="entry name" value="TY"/>
    <property type="match status" value="1"/>
</dbReference>
<sequence length="869" mass="93577">MLVVKILLFCIATVYANPRLCEVDGSCRACGDGRYSFYRCQHQGDCFQGETCDGEFCCPMNRQQMSGVQNESDLNEPCPDGSTWMRRCNRDSQCNAENELCAEGKCCVVCWVRRRTVLDEMEPSTELFGAHIPQCDAAEIRLYRPRQCLAGTDTCWCANPFGRKVEQPNASPCPVYGCQPGCQCLPGFVRATSSPISQCVPYTLCSPVGLPAQPQCKDPNREYNKCGSSCPISCETRLTPPCGRGCVEGCFCRVPYILEKKDDPLNSRCILPAECPLISQPTTTTQLPPLLITPPVQQPFSGFGRTLPTISVPPLQQSTLPPLPPYPSIGAFPPLPSPPTTTASPFPSLFPTAPTVRQCEDPQKQWMTCGSACPVGCDSSPFSGNCGQGCVAGCFCTPPFILLSTANPMSSCVLPPQCPQGSQDSVNTSTAQPKQPTCGDPRKVYSECGAERCARSCWNPSGVCMPGTCFSGCICREPYVLADPGNTNSRCVLPNECDSSCQDSRKEFINCGSACPLGCDNRDPRHCTPCEKGCYCRNGFVFRNSTDWRNSDCITLEECPVTPPARGTAFISESSTPASSAPISLEPPKADSTTPFPIPMSSQCPATTLDIGGKACILDSECPNGQFCCRARIEALNASPQRCTCADSNAVWTGCGSLCPEYCGQPNKPVCSSTCNPSCQCAPGYIRIRNELNAACVKREECPASSQNQDGDLGPMATLRDITPDTTEKGFTTFFRDVATAHLVSPHSFVSGKFTFERIADSVTRIRGSMDQLPAGSHAVVMHQFGDVTDSCARLGPVFLGSRPQVSGILGDVVGGQGNTAEFVRLVDWPVQEVVGRGIAVYLPGTKEWTMRSGDIRPLACATIGVTRR</sequence>
<dbReference type="Gene3D" id="2.60.40.200">
    <property type="entry name" value="Superoxide dismutase, copper/zinc binding domain"/>
    <property type="match status" value="1"/>
</dbReference>
<feature type="chain" id="PRO_5041404468" description="Thyroglobulin type-1 domain-containing protein" evidence="5">
    <location>
        <begin position="17"/>
        <end position="869"/>
    </location>
</feature>
<evidence type="ECO:0000256" key="1">
    <source>
        <dbReference type="ARBA" id="ARBA00022690"/>
    </source>
</evidence>
<organism evidence="7 8">
    <name type="scientific">Mesorhabditis spiculigera</name>
    <dbReference type="NCBI Taxonomy" id="96644"/>
    <lineage>
        <taxon>Eukaryota</taxon>
        <taxon>Metazoa</taxon>
        <taxon>Ecdysozoa</taxon>
        <taxon>Nematoda</taxon>
        <taxon>Chromadorea</taxon>
        <taxon>Rhabditida</taxon>
        <taxon>Rhabditina</taxon>
        <taxon>Rhabditomorpha</taxon>
        <taxon>Rhabditoidea</taxon>
        <taxon>Rhabditidae</taxon>
        <taxon>Mesorhabditinae</taxon>
        <taxon>Mesorhabditis</taxon>
    </lineage>
</organism>
<dbReference type="CDD" id="cd19941">
    <property type="entry name" value="TIL"/>
    <property type="match status" value="5"/>
</dbReference>
<dbReference type="GO" id="GO:0046872">
    <property type="term" value="F:metal ion binding"/>
    <property type="evidence" value="ECO:0007669"/>
    <property type="project" value="InterPro"/>
</dbReference>
<evidence type="ECO:0000259" key="6">
    <source>
        <dbReference type="PROSITE" id="PS51162"/>
    </source>
</evidence>
<accession>A0AA36D9R8</accession>
<evidence type="ECO:0000256" key="3">
    <source>
        <dbReference type="ARBA" id="ARBA00023157"/>
    </source>
</evidence>
<dbReference type="Gene3D" id="2.10.25.10">
    <property type="entry name" value="Laminin"/>
    <property type="match status" value="5"/>
</dbReference>
<evidence type="ECO:0000313" key="7">
    <source>
        <dbReference type="EMBL" id="CAJ0582343.1"/>
    </source>
</evidence>
<keyword evidence="1" id="KW-0646">Protease inhibitor</keyword>
<keyword evidence="3 4" id="KW-1015">Disulfide bond</keyword>
<dbReference type="InterPro" id="IPR002919">
    <property type="entry name" value="TIL_dom"/>
</dbReference>
<evidence type="ECO:0000313" key="8">
    <source>
        <dbReference type="Proteomes" id="UP001177023"/>
    </source>
</evidence>
<dbReference type="InterPro" id="IPR000716">
    <property type="entry name" value="Thyroglobulin_1"/>
</dbReference>
<dbReference type="InterPro" id="IPR036423">
    <property type="entry name" value="SOD-like_Cu/Zn_dom_sf"/>
</dbReference>
<evidence type="ECO:0000256" key="5">
    <source>
        <dbReference type="SAM" id="SignalP"/>
    </source>
</evidence>
<feature type="domain" description="Thyroglobulin type-1" evidence="6">
    <location>
        <begin position="107"/>
        <end position="182"/>
    </location>
</feature>
<dbReference type="SUPFAM" id="SSF57567">
    <property type="entry name" value="Serine protease inhibitors"/>
    <property type="match status" value="4"/>
</dbReference>
<reference evidence="7" key="1">
    <citation type="submission" date="2023-06" db="EMBL/GenBank/DDBJ databases">
        <authorList>
            <person name="Delattre M."/>
        </authorList>
    </citation>
    <scope>NUCLEOTIDE SEQUENCE</scope>
    <source>
        <strain evidence="7">AF72</strain>
    </source>
</reference>
<keyword evidence="2" id="KW-0722">Serine protease inhibitor</keyword>
<evidence type="ECO:0000256" key="4">
    <source>
        <dbReference type="PROSITE-ProRule" id="PRU00500"/>
    </source>
</evidence>
<feature type="disulfide bond" evidence="4">
    <location>
        <begin position="148"/>
        <end position="155"/>
    </location>
</feature>
<feature type="signal peptide" evidence="5">
    <location>
        <begin position="1"/>
        <end position="16"/>
    </location>
</feature>
<dbReference type="Pfam" id="PF01826">
    <property type="entry name" value="TIL"/>
    <property type="match status" value="4"/>
</dbReference>
<proteinExistence type="predicted"/>
<name>A0AA36D9R8_9BILA</name>
<dbReference type="SUPFAM" id="SSF49329">
    <property type="entry name" value="Cu,Zn superoxide dismutase-like"/>
    <property type="match status" value="1"/>
</dbReference>
<dbReference type="GO" id="GO:0006801">
    <property type="term" value="P:superoxide metabolic process"/>
    <property type="evidence" value="ECO:0007669"/>
    <property type="project" value="InterPro"/>
</dbReference>
<dbReference type="InterPro" id="IPR036857">
    <property type="entry name" value="Thyroglobulin_1_sf"/>
</dbReference>
<dbReference type="GO" id="GO:0004867">
    <property type="term" value="F:serine-type endopeptidase inhibitor activity"/>
    <property type="evidence" value="ECO:0007669"/>
    <property type="project" value="UniProtKB-KW"/>
</dbReference>
<gene>
    <name evidence="7" type="ORF">MSPICULIGERA_LOCUS20479</name>
</gene>
<dbReference type="SUPFAM" id="SSF57610">
    <property type="entry name" value="Thyroglobulin type-1 domain"/>
    <property type="match status" value="1"/>
</dbReference>
<keyword evidence="5" id="KW-0732">Signal</keyword>